<reference evidence="3" key="1">
    <citation type="submission" date="2021-07" db="EMBL/GenBank/DDBJ databases">
        <title>Genome Resource of American Ginseng Black Spot Pathogen Alternaria panax.</title>
        <authorList>
            <person name="Qiu C."/>
            <person name="Wang W."/>
            <person name="Liu Z."/>
        </authorList>
    </citation>
    <scope>NUCLEOTIDE SEQUENCE</scope>
    <source>
        <strain evidence="3">BNCC115425</strain>
    </source>
</reference>
<feature type="domain" description="DUF7703" evidence="2">
    <location>
        <begin position="75"/>
        <end position="174"/>
    </location>
</feature>
<dbReference type="PANTHER" id="PTHR37013:SF3">
    <property type="entry name" value="INTEGRAL MEMBRANE PROTEIN (AFU_ORTHOLOGUE AFUA_1G05950)"/>
    <property type="match status" value="1"/>
</dbReference>
<feature type="transmembrane region" description="Helical" evidence="1">
    <location>
        <begin position="85"/>
        <end position="104"/>
    </location>
</feature>
<gene>
    <name evidence="3" type="ORF">G6011_01041</name>
</gene>
<protein>
    <recommendedName>
        <fullName evidence="2">DUF7703 domain-containing protein</fullName>
    </recommendedName>
</protein>
<dbReference type="AlphaFoldDB" id="A0AAD4IK32"/>
<evidence type="ECO:0000313" key="4">
    <source>
        <dbReference type="Proteomes" id="UP001199106"/>
    </source>
</evidence>
<evidence type="ECO:0000256" key="1">
    <source>
        <dbReference type="SAM" id="Phobius"/>
    </source>
</evidence>
<evidence type="ECO:0000259" key="2">
    <source>
        <dbReference type="Pfam" id="PF24802"/>
    </source>
</evidence>
<dbReference type="Pfam" id="PF24802">
    <property type="entry name" value="DUF7703"/>
    <property type="match status" value="1"/>
</dbReference>
<comment type="caution">
    <text evidence="3">The sequence shown here is derived from an EMBL/GenBank/DDBJ whole genome shotgun (WGS) entry which is preliminary data.</text>
</comment>
<proteinExistence type="predicted"/>
<keyword evidence="4" id="KW-1185">Reference proteome</keyword>
<feature type="transmembrane region" description="Helical" evidence="1">
    <location>
        <begin position="125"/>
        <end position="142"/>
    </location>
</feature>
<dbReference type="PANTHER" id="PTHR37013">
    <property type="entry name" value="INTEGRAL MEMBRANE PROTEIN (AFU_ORTHOLOGUE AFUA_1G05950)-RELATED"/>
    <property type="match status" value="1"/>
</dbReference>
<dbReference type="EMBL" id="JAANER010000001">
    <property type="protein sequence ID" value="KAG9195920.1"/>
    <property type="molecule type" value="Genomic_DNA"/>
</dbReference>
<evidence type="ECO:0000313" key="3">
    <source>
        <dbReference type="EMBL" id="KAG9195920.1"/>
    </source>
</evidence>
<feature type="transmembrane region" description="Helical" evidence="1">
    <location>
        <begin position="30"/>
        <end position="50"/>
    </location>
</feature>
<sequence length="184" mass="21169">MAKVTNANVISGANFDIYGANRVLPRATTAFTAIVRYNLIELLILVFVIFRRYSGLYFCSFILNAISIVPYATEPYTGDYMVVEKTQMTLFTIKKISIFCVYLWETRKLTRVIFDGKARKWTWQLVVMNILLLILDTASLTTELPKLFVIQTTFKSPVYSFKFKIEFAVLSQIVRRILGASSTW</sequence>
<keyword evidence="1" id="KW-0472">Membrane</keyword>
<keyword evidence="1" id="KW-1133">Transmembrane helix</keyword>
<dbReference type="Proteomes" id="UP001199106">
    <property type="component" value="Unassembled WGS sequence"/>
</dbReference>
<dbReference type="InterPro" id="IPR056120">
    <property type="entry name" value="DUF7703"/>
</dbReference>
<keyword evidence="1" id="KW-0812">Transmembrane</keyword>
<organism evidence="3 4">
    <name type="scientific">Alternaria panax</name>
    <dbReference type="NCBI Taxonomy" id="48097"/>
    <lineage>
        <taxon>Eukaryota</taxon>
        <taxon>Fungi</taxon>
        <taxon>Dikarya</taxon>
        <taxon>Ascomycota</taxon>
        <taxon>Pezizomycotina</taxon>
        <taxon>Dothideomycetes</taxon>
        <taxon>Pleosporomycetidae</taxon>
        <taxon>Pleosporales</taxon>
        <taxon>Pleosporineae</taxon>
        <taxon>Pleosporaceae</taxon>
        <taxon>Alternaria</taxon>
        <taxon>Alternaria sect. Panax</taxon>
    </lineage>
</organism>
<accession>A0AAD4IK32</accession>
<feature type="transmembrane region" description="Helical" evidence="1">
    <location>
        <begin position="55"/>
        <end position="73"/>
    </location>
</feature>
<name>A0AAD4IK32_9PLEO</name>